<keyword evidence="1" id="KW-0347">Helicase</keyword>
<keyword evidence="2" id="KW-1185">Reference proteome</keyword>
<keyword evidence="1" id="KW-0547">Nucleotide-binding</keyword>
<comment type="caution">
    <text evidence="1">The sequence shown here is derived from an EMBL/GenBank/DDBJ whole genome shotgun (WGS) entry which is preliminary data.</text>
</comment>
<keyword evidence="1" id="KW-0378">Hydrolase</keyword>
<gene>
    <name evidence="1" type="primary">RH8</name>
    <name evidence="1" type="ORF">KSP40_PGU015305</name>
</gene>
<reference evidence="1 2" key="1">
    <citation type="journal article" date="2022" name="Nat. Plants">
        <title>Genomes of leafy and leafless Platanthera orchids illuminate the evolution of mycoheterotrophy.</title>
        <authorList>
            <person name="Li M.H."/>
            <person name="Liu K.W."/>
            <person name="Li Z."/>
            <person name="Lu H.C."/>
            <person name="Ye Q.L."/>
            <person name="Zhang D."/>
            <person name="Wang J.Y."/>
            <person name="Li Y.F."/>
            <person name="Zhong Z.M."/>
            <person name="Liu X."/>
            <person name="Yu X."/>
            <person name="Liu D.K."/>
            <person name="Tu X.D."/>
            <person name="Liu B."/>
            <person name="Hao Y."/>
            <person name="Liao X.Y."/>
            <person name="Jiang Y.T."/>
            <person name="Sun W.H."/>
            <person name="Chen J."/>
            <person name="Chen Y.Q."/>
            <person name="Ai Y."/>
            <person name="Zhai J.W."/>
            <person name="Wu S.S."/>
            <person name="Zhou Z."/>
            <person name="Hsiao Y.Y."/>
            <person name="Wu W.L."/>
            <person name="Chen Y.Y."/>
            <person name="Lin Y.F."/>
            <person name="Hsu J.L."/>
            <person name="Li C.Y."/>
            <person name="Wang Z.W."/>
            <person name="Zhao X."/>
            <person name="Zhong W.Y."/>
            <person name="Ma X.K."/>
            <person name="Ma L."/>
            <person name="Huang J."/>
            <person name="Chen G.Z."/>
            <person name="Huang M.Z."/>
            <person name="Huang L."/>
            <person name="Peng D.H."/>
            <person name="Luo Y.B."/>
            <person name="Zou S.Q."/>
            <person name="Chen S.P."/>
            <person name="Lan S."/>
            <person name="Tsai W.C."/>
            <person name="Van de Peer Y."/>
            <person name="Liu Z.J."/>
        </authorList>
    </citation>
    <scope>NUCLEOTIDE SEQUENCE [LARGE SCALE GENOMIC DNA]</scope>
    <source>
        <strain evidence="1">Lor288</strain>
    </source>
</reference>
<dbReference type="GO" id="GO:0004386">
    <property type="term" value="F:helicase activity"/>
    <property type="evidence" value="ECO:0007669"/>
    <property type="project" value="UniProtKB-KW"/>
</dbReference>
<evidence type="ECO:0000313" key="2">
    <source>
        <dbReference type="Proteomes" id="UP001412067"/>
    </source>
</evidence>
<evidence type="ECO:0000313" key="1">
    <source>
        <dbReference type="EMBL" id="KAK8963174.1"/>
    </source>
</evidence>
<dbReference type="Proteomes" id="UP001412067">
    <property type="component" value="Unassembled WGS sequence"/>
</dbReference>
<sequence length="53" mass="5922">MVTTGRTSLKDDIKLLYQPAHLIVGTPGQSSRFQPFSIINLFQMLIMLDLNAS</sequence>
<proteinExistence type="predicted"/>
<keyword evidence="1" id="KW-0067">ATP-binding</keyword>
<protein>
    <submittedName>
        <fullName evidence="1">DEAD-box ATP-dependent RNA helicase 8</fullName>
    </submittedName>
</protein>
<accession>A0ABR2MHJ6</accession>
<dbReference type="EMBL" id="JBBWWR010000007">
    <property type="protein sequence ID" value="KAK8963174.1"/>
    <property type="molecule type" value="Genomic_DNA"/>
</dbReference>
<name>A0ABR2MHJ6_9ASPA</name>
<organism evidence="1 2">
    <name type="scientific">Platanthera guangdongensis</name>
    <dbReference type="NCBI Taxonomy" id="2320717"/>
    <lineage>
        <taxon>Eukaryota</taxon>
        <taxon>Viridiplantae</taxon>
        <taxon>Streptophyta</taxon>
        <taxon>Embryophyta</taxon>
        <taxon>Tracheophyta</taxon>
        <taxon>Spermatophyta</taxon>
        <taxon>Magnoliopsida</taxon>
        <taxon>Liliopsida</taxon>
        <taxon>Asparagales</taxon>
        <taxon>Orchidaceae</taxon>
        <taxon>Orchidoideae</taxon>
        <taxon>Orchideae</taxon>
        <taxon>Orchidinae</taxon>
        <taxon>Platanthera</taxon>
    </lineage>
</organism>